<proteinExistence type="predicted"/>
<dbReference type="EMBL" id="JACGWK010000015">
    <property type="protein sequence ID" value="KAL0314880.1"/>
    <property type="molecule type" value="Genomic_DNA"/>
</dbReference>
<dbReference type="InterPro" id="IPR057670">
    <property type="entry name" value="SH3_retrovirus"/>
</dbReference>
<dbReference type="Pfam" id="PF25597">
    <property type="entry name" value="SH3_retrovirus"/>
    <property type="match status" value="1"/>
</dbReference>
<dbReference type="PANTHER" id="PTHR11439">
    <property type="entry name" value="GAG-POL-RELATED RETROTRANSPOSON"/>
    <property type="match status" value="1"/>
</dbReference>
<accession>A0AAW2L6B3</accession>
<evidence type="ECO:0000259" key="2">
    <source>
        <dbReference type="Pfam" id="PF13976"/>
    </source>
</evidence>
<dbReference type="AlphaFoldDB" id="A0AAW2L6B3"/>
<feature type="domain" description="Retroviral polymerase SH3-like" evidence="3">
    <location>
        <begin position="120"/>
        <end position="152"/>
    </location>
</feature>
<dbReference type="InterPro" id="IPR043502">
    <property type="entry name" value="DNA/RNA_pol_sf"/>
</dbReference>
<dbReference type="InterPro" id="IPR025724">
    <property type="entry name" value="GAG-pre-integrase_dom"/>
</dbReference>
<dbReference type="CDD" id="cd09272">
    <property type="entry name" value="RNase_HI_RT_Ty1"/>
    <property type="match status" value="1"/>
</dbReference>
<evidence type="ECO:0000259" key="1">
    <source>
        <dbReference type="Pfam" id="PF07727"/>
    </source>
</evidence>
<reference evidence="4" key="1">
    <citation type="submission" date="2020-06" db="EMBL/GenBank/DDBJ databases">
        <authorList>
            <person name="Li T."/>
            <person name="Hu X."/>
            <person name="Zhang T."/>
            <person name="Song X."/>
            <person name="Zhang H."/>
            <person name="Dai N."/>
            <person name="Sheng W."/>
            <person name="Hou X."/>
            <person name="Wei L."/>
        </authorList>
    </citation>
    <scope>NUCLEOTIDE SEQUENCE</scope>
    <source>
        <strain evidence="4">G01</strain>
        <tissue evidence="4">Leaf</tissue>
    </source>
</reference>
<protein>
    <submittedName>
        <fullName evidence="4">Retrovirus-related Pol polyprotein from transposon RE1</fullName>
    </submittedName>
</protein>
<dbReference type="SUPFAM" id="SSF56672">
    <property type="entry name" value="DNA/RNA polymerases"/>
    <property type="match status" value="1"/>
</dbReference>
<sequence length="638" mass="72198">MKQASSWMTSTMYQVLDNVKNVAADVILSGEKKGSLFVMSVGEAYVKKTSQTDSATTWHARLGHVGYQILQQISSKRLLDGLPTLKNVHEDVVCQDLMGPTRTPSCSHNHYVMVLVDDYSRKGWRCMDPTTKKSITSRDVMFDEISSWKTVDEVLKVAALPDNSEKQIYQNIEEDSESPNRNASRKEGDDTVCYEEAKGCLEWEIAMQDEIEALRRNDTWELVPKPENSQPVTCKWVYRLKKKSDGTIDRYKARLVARGFSQSDGLYYEETFSPVAKMVTVRSIFSLAAFKNWKIWQLDVNNAFLYGELDREVLMEQPPGFVSEEFPTHVCLLKNALYGLKQAPRAWYGKVAQYFIFCGFRVVDLDSSLFVKTKSKGHLLVLLYVDDMLITGENEAEISCLRNDLSVCFEMKNLGEIGCFLGLEVKKTGHGFFVSQRSYAKNLLDRFGMGESNGIATPMEPYLKLNKEEWQPLSSCKVHDDFKLKGFTDADWAGDASDRRSTSGYCFNIGSAVVSWCSKKQSTVALSSTEAEYMAATIATQECIWLKRLIGDIYGKVNYTVPIECDNESAIRLASNPVFHGRTKHVEIHHHFVREKVLNQEVELKGIHTNDQVADIFTKALAKPKFESFKTALGVIDS</sequence>
<feature type="domain" description="GAG-pre-integrase" evidence="2">
    <location>
        <begin position="49"/>
        <end position="87"/>
    </location>
</feature>
<dbReference type="Pfam" id="PF13976">
    <property type="entry name" value="gag_pre-integrs"/>
    <property type="match status" value="1"/>
</dbReference>
<dbReference type="Pfam" id="PF07727">
    <property type="entry name" value="RVT_2"/>
    <property type="match status" value="1"/>
</dbReference>
<evidence type="ECO:0000313" key="4">
    <source>
        <dbReference type="EMBL" id="KAL0314880.1"/>
    </source>
</evidence>
<comment type="caution">
    <text evidence="4">The sequence shown here is derived from an EMBL/GenBank/DDBJ whole genome shotgun (WGS) entry which is preliminary data.</text>
</comment>
<organism evidence="4">
    <name type="scientific">Sesamum angustifolium</name>
    <dbReference type="NCBI Taxonomy" id="2727405"/>
    <lineage>
        <taxon>Eukaryota</taxon>
        <taxon>Viridiplantae</taxon>
        <taxon>Streptophyta</taxon>
        <taxon>Embryophyta</taxon>
        <taxon>Tracheophyta</taxon>
        <taxon>Spermatophyta</taxon>
        <taxon>Magnoliopsida</taxon>
        <taxon>eudicotyledons</taxon>
        <taxon>Gunneridae</taxon>
        <taxon>Pentapetalae</taxon>
        <taxon>asterids</taxon>
        <taxon>lamiids</taxon>
        <taxon>Lamiales</taxon>
        <taxon>Pedaliaceae</taxon>
        <taxon>Sesamum</taxon>
    </lineage>
</organism>
<feature type="non-terminal residue" evidence="4">
    <location>
        <position position="638"/>
    </location>
</feature>
<dbReference type="PANTHER" id="PTHR11439:SF481">
    <property type="entry name" value="REVERSE TRANSCRIPTASE TY1_COPIA-TYPE DOMAIN-CONTAINING PROTEIN"/>
    <property type="match status" value="1"/>
</dbReference>
<evidence type="ECO:0000259" key="3">
    <source>
        <dbReference type="Pfam" id="PF25597"/>
    </source>
</evidence>
<reference evidence="4" key="2">
    <citation type="journal article" date="2024" name="Plant">
        <title>Genomic evolution and insights into agronomic trait innovations of Sesamum species.</title>
        <authorList>
            <person name="Miao H."/>
            <person name="Wang L."/>
            <person name="Qu L."/>
            <person name="Liu H."/>
            <person name="Sun Y."/>
            <person name="Le M."/>
            <person name="Wang Q."/>
            <person name="Wei S."/>
            <person name="Zheng Y."/>
            <person name="Lin W."/>
            <person name="Duan Y."/>
            <person name="Cao H."/>
            <person name="Xiong S."/>
            <person name="Wang X."/>
            <person name="Wei L."/>
            <person name="Li C."/>
            <person name="Ma Q."/>
            <person name="Ju M."/>
            <person name="Zhao R."/>
            <person name="Li G."/>
            <person name="Mu C."/>
            <person name="Tian Q."/>
            <person name="Mei H."/>
            <person name="Zhang T."/>
            <person name="Gao T."/>
            <person name="Zhang H."/>
        </authorList>
    </citation>
    <scope>NUCLEOTIDE SEQUENCE</scope>
    <source>
        <strain evidence="4">G01</strain>
    </source>
</reference>
<name>A0AAW2L6B3_9LAMI</name>
<feature type="domain" description="Reverse transcriptase Ty1/copia-type" evidence="1">
    <location>
        <begin position="217"/>
        <end position="460"/>
    </location>
</feature>
<gene>
    <name evidence="4" type="ORF">Sangu_2332400</name>
</gene>
<dbReference type="InterPro" id="IPR013103">
    <property type="entry name" value="RVT_2"/>
</dbReference>